<dbReference type="InterPro" id="IPR036388">
    <property type="entry name" value="WH-like_DNA-bd_sf"/>
</dbReference>
<dbReference type="SUPFAM" id="SSF46785">
    <property type="entry name" value="Winged helix' DNA-binding domain"/>
    <property type="match status" value="1"/>
</dbReference>
<evidence type="ECO:0000256" key="1">
    <source>
        <dbReference type="ARBA" id="ARBA00004141"/>
    </source>
</evidence>
<dbReference type="PANTHER" id="PTHR22683:SF41">
    <property type="entry name" value="DNA TRANSLOCASE FTSK"/>
    <property type="match status" value="1"/>
</dbReference>
<dbReference type="EMBL" id="LUXO01000008">
    <property type="protein sequence ID" value="KZV06061.1"/>
    <property type="molecule type" value="Genomic_DNA"/>
</dbReference>
<keyword evidence="11" id="KW-1133">Transmembrane helix</keyword>
<keyword evidence="4 9" id="KW-0547">Nucleotide-binding</keyword>
<dbReference type="GO" id="GO:0051301">
    <property type="term" value="P:cell division"/>
    <property type="evidence" value="ECO:0007669"/>
    <property type="project" value="UniProtKB-KW"/>
</dbReference>
<dbReference type="SMR" id="A0A0L7Y012"/>
<dbReference type="PATRIC" id="fig|1590.150.peg.2885"/>
<feature type="transmembrane region" description="Helical" evidence="11">
    <location>
        <begin position="92"/>
        <end position="114"/>
    </location>
</feature>
<dbReference type="AlphaFoldDB" id="A0A0L7Y012"/>
<evidence type="ECO:0000313" key="17">
    <source>
        <dbReference type="Proteomes" id="UP000076989"/>
    </source>
</evidence>
<evidence type="ECO:0000256" key="4">
    <source>
        <dbReference type="ARBA" id="ARBA00022741"/>
    </source>
</evidence>
<keyword evidence="13" id="KW-0131">Cell cycle</keyword>
<dbReference type="Pfam" id="PF01580">
    <property type="entry name" value="FtsK_SpoIIIE"/>
    <property type="match status" value="1"/>
</dbReference>
<feature type="compositionally biased region" description="Basic residues" evidence="10">
    <location>
        <begin position="1"/>
        <end position="20"/>
    </location>
</feature>
<dbReference type="GO" id="GO:0016020">
    <property type="term" value="C:membrane"/>
    <property type="evidence" value="ECO:0007669"/>
    <property type="project" value="UniProtKB-SubCell"/>
</dbReference>
<keyword evidence="11" id="KW-0472">Membrane</keyword>
<dbReference type="GO" id="GO:0007059">
    <property type="term" value="P:chromosome segregation"/>
    <property type="evidence" value="ECO:0007669"/>
    <property type="project" value="UniProtKB-KW"/>
</dbReference>
<evidence type="ECO:0000256" key="3">
    <source>
        <dbReference type="ARBA" id="ARBA00020887"/>
    </source>
</evidence>
<reference evidence="15 18" key="2">
    <citation type="submission" date="2016-08" db="EMBL/GenBank/DDBJ databases">
        <title>Genome sequencing of Lactobacillus plantarum JSA22, isolated from fermented soybean paste.</title>
        <authorList>
            <person name="Choi H.S."/>
        </authorList>
    </citation>
    <scope>NUCLEOTIDE SEQUENCE [LARGE SCALE GENOMIC DNA]</scope>
    <source>
        <strain evidence="15 18">JSA22</strain>
    </source>
</reference>
<dbReference type="EMBL" id="MCOL01000001">
    <property type="protein sequence ID" value="ODO62046.1"/>
    <property type="molecule type" value="Genomic_DNA"/>
</dbReference>
<evidence type="ECO:0000256" key="7">
    <source>
        <dbReference type="ARBA" id="ARBA00023125"/>
    </source>
</evidence>
<dbReference type="GO" id="GO:0005524">
    <property type="term" value="F:ATP binding"/>
    <property type="evidence" value="ECO:0007669"/>
    <property type="project" value="UniProtKB-UniRule"/>
</dbReference>
<dbReference type="Gene3D" id="3.30.980.40">
    <property type="match status" value="1"/>
</dbReference>
<evidence type="ECO:0000256" key="10">
    <source>
        <dbReference type="SAM" id="MobiDB-lite"/>
    </source>
</evidence>
<evidence type="ECO:0000313" key="18">
    <source>
        <dbReference type="Proteomes" id="UP000094892"/>
    </source>
</evidence>
<dbReference type="Proteomes" id="UP000094892">
    <property type="component" value="Unassembled WGS sequence"/>
</dbReference>
<evidence type="ECO:0000313" key="15">
    <source>
        <dbReference type="EMBL" id="ODO62046.1"/>
    </source>
</evidence>
<accession>A0A0L7Y012</accession>
<feature type="region of interest" description="Disordered" evidence="10">
    <location>
        <begin position="701"/>
        <end position="722"/>
    </location>
</feature>
<feature type="transmembrane region" description="Helical" evidence="11">
    <location>
        <begin position="160"/>
        <end position="182"/>
    </location>
</feature>
<evidence type="ECO:0000313" key="13">
    <source>
        <dbReference type="EMBL" id="KZU02461.1"/>
    </source>
</evidence>
<evidence type="ECO:0000256" key="11">
    <source>
        <dbReference type="SAM" id="Phobius"/>
    </source>
</evidence>
<keyword evidence="13" id="KW-0132">Cell division</keyword>
<feature type="compositionally biased region" description="Polar residues" evidence="10">
    <location>
        <begin position="231"/>
        <end position="272"/>
    </location>
</feature>
<dbReference type="SMART" id="SM00382">
    <property type="entry name" value="AAA"/>
    <property type="match status" value="1"/>
</dbReference>
<comment type="caution">
    <text evidence="15">The sequence shown here is derived from an EMBL/GenBank/DDBJ whole genome shotgun (WGS) entry which is preliminary data.</text>
</comment>
<evidence type="ECO:0000256" key="5">
    <source>
        <dbReference type="ARBA" id="ARBA00022829"/>
    </source>
</evidence>
<dbReference type="Proteomes" id="UP000076872">
    <property type="component" value="Unassembled WGS sequence"/>
</dbReference>
<keyword evidence="6 9" id="KW-0067">ATP-binding</keyword>
<feature type="region of interest" description="Disordered" evidence="10">
    <location>
        <begin position="231"/>
        <end position="298"/>
    </location>
</feature>
<feature type="region of interest" description="Disordered" evidence="10">
    <location>
        <begin position="1"/>
        <end position="21"/>
    </location>
</feature>
<organism evidence="15 18">
    <name type="scientific">Lactiplantibacillus plantarum</name>
    <name type="common">Lactobacillus plantarum</name>
    <dbReference type="NCBI Taxonomy" id="1590"/>
    <lineage>
        <taxon>Bacteria</taxon>
        <taxon>Bacillati</taxon>
        <taxon>Bacillota</taxon>
        <taxon>Bacilli</taxon>
        <taxon>Lactobacillales</taxon>
        <taxon>Lactobacillaceae</taxon>
        <taxon>Lactiplantibacillus</taxon>
    </lineage>
</organism>
<dbReference type="Pfam" id="PF17854">
    <property type="entry name" value="FtsK_alpha"/>
    <property type="match status" value="1"/>
</dbReference>
<dbReference type="Gene3D" id="3.40.50.300">
    <property type="entry name" value="P-loop containing nucleotide triphosphate hydrolases"/>
    <property type="match status" value="1"/>
</dbReference>
<comment type="subunit">
    <text evidence="8">Homohexamer. Forms a ring that surrounds DNA.</text>
</comment>
<keyword evidence="11" id="KW-0812">Transmembrane</keyword>
<dbReference type="InterPro" id="IPR018541">
    <property type="entry name" value="Ftsk_gamma"/>
</dbReference>
<comment type="similarity">
    <text evidence="2">Belongs to the FtsK/SpoIIIE/SftA family.</text>
</comment>
<feature type="domain" description="FtsK" evidence="12">
    <location>
        <begin position="448"/>
        <end position="644"/>
    </location>
</feature>
<sequence>MARRQATTKKRRTSTRKKKPTVAAKRQMTGNVIGLIGLLVTILALLKVGLVGMVFAEFFRAIAGNAYQIFAGLTLLVMGYLMIFGRWPRLTWRWWVGGNLFFFSYLLLLEIPMFNQLNHHTDFWSLTWNLIKNDFAKGGMASNLGGGLVGAAGYSVTYPLLANVGTILIALILMVASIYITFDLPFHKTMQALRQALMQLGQQLRSGYEWLTHVLRVQIARWRVHQQVRANQAASTEKQPTSTVPQSAAPAETTSGTSAPDSAASAVTSSPADLNITVASDREASPIKSPTSAATVDHEQELQGTEVMDDADYQLPESTLLTKIPKTDQSAEYATIESNSQKLTTTLASFGVQVEVKNVSLGPSVTKYELHPAVGVKVSKVVNLADDLALALAAKDLRIEAPIPGKSLIGIEVPNKQISTVSFRDIVEAQPAHPTKPLAVPLGRDVSGNLVVADLSKMPHLLIAGSTGSGKSVAINVMITGLLMNTKPSQVKFMLIDPKKVELGVYNGIPHLLTPVVTEPKKAARALHKVVAEMERRYELFADSKQRNMQGYNQYIRQQNAADGQSRPVLPYIVVVVDELADLMMVTSSEVEDAIIRLGQMARAAGIHMILATQRPSVDVITGLIKANVPSRMAFAVSSGTDSRTIIDSNGAEKLLGRGDMLYQPMGMNKPLRVQGAYISDHDVEEVVNFIKAQQTADYDDSMLVKDDETDAAGSGDPRDGEDEYYAEAVELVTDQQSASVSMLQRRFRIGYNRAARIVDEMEERGVVGPSEGSKPRKVYRQKSADEAPASGNDA</sequence>
<dbReference type="InterPro" id="IPR003593">
    <property type="entry name" value="AAA+_ATPase"/>
</dbReference>
<dbReference type="InterPro" id="IPR002543">
    <property type="entry name" value="FtsK_dom"/>
</dbReference>
<dbReference type="GeneID" id="77215581"/>
<evidence type="ECO:0000256" key="2">
    <source>
        <dbReference type="ARBA" id="ARBA00006474"/>
    </source>
</evidence>
<evidence type="ECO:0000256" key="9">
    <source>
        <dbReference type="PROSITE-ProRule" id="PRU00289"/>
    </source>
</evidence>
<evidence type="ECO:0000259" key="12">
    <source>
        <dbReference type="PROSITE" id="PS50901"/>
    </source>
</evidence>
<name>A0A0L7Y012_LACPN</name>
<keyword evidence="7" id="KW-0238">DNA-binding</keyword>
<evidence type="ECO:0000256" key="8">
    <source>
        <dbReference type="ARBA" id="ARBA00025923"/>
    </source>
</evidence>
<evidence type="ECO:0000313" key="16">
    <source>
        <dbReference type="Proteomes" id="UP000076872"/>
    </source>
</evidence>
<dbReference type="PANTHER" id="PTHR22683">
    <property type="entry name" value="SPORULATION PROTEIN RELATED"/>
    <property type="match status" value="1"/>
</dbReference>
<dbReference type="Proteomes" id="UP000076989">
    <property type="component" value="Unassembled WGS sequence"/>
</dbReference>
<evidence type="ECO:0000313" key="14">
    <source>
        <dbReference type="EMBL" id="KZV06061.1"/>
    </source>
</evidence>
<dbReference type="GO" id="GO:0003677">
    <property type="term" value="F:DNA binding"/>
    <property type="evidence" value="ECO:0007669"/>
    <property type="project" value="UniProtKB-KW"/>
</dbReference>
<proteinExistence type="inferred from homology"/>
<gene>
    <name evidence="15" type="ORF">LPJSA22_02026</name>
    <name evidence="14" type="ORF">NAB2_0330</name>
    <name evidence="13" type="ORF">Nizo2260_2102</name>
</gene>
<dbReference type="RefSeq" id="WP_003645941.1">
    <property type="nucleotide sequence ID" value="NZ_AP028145.1"/>
</dbReference>
<feature type="transmembrane region" description="Helical" evidence="11">
    <location>
        <begin position="66"/>
        <end position="85"/>
    </location>
</feature>
<dbReference type="EMBL" id="LUWI01000029">
    <property type="protein sequence ID" value="KZU02461.1"/>
    <property type="molecule type" value="Genomic_DNA"/>
</dbReference>
<dbReference type="InterPro" id="IPR041027">
    <property type="entry name" value="FtsK_alpha"/>
</dbReference>
<dbReference type="Gene3D" id="1.10.10.10">
    <property type="entry name" value="Winged helix-like DNA-binding domain superfamily/Winged helix DNA-binding domain"/>
    <property type="match status" value="1"/>
</dbReference>
<evidence type="ECO:0000256" key="6">
    <source>
        <dbReference type="ARBA" id="ARBA00022840"/>
    </source>
</evidence>
<dbReference type="InterPro" id="IPR036390">
    <property type="entry name" value="WH_DNA-bd_sf"/>
</dbReference>
<dbReference type="PROSITE" id="PS50901">
    <property type="entry name" value="FTSK"/>
    <property type="match status" value="1"/>
</dbReference>
<comment type="subcellular location">
    <subcellularLocation>
        <location evidence="1">Membrane</location>
        <topology evidence="1">Multi-pass membrane protein</topology>
    </subcellularLocation>
</comment>
<dbReference type="InterPro" id="IPR027417">
    <property type="entry name" value="P-loop_NTPase"/>
</dbReference>
<dbReference type="SMART" id="SM00843">
    <property type="entry name" value="Ftsk_gamma"/>
    <property type="match status" value="1"/>
</dbReference>
<dbReference type="InterPro" id="IPR050206">
    <property type="entry name" value="FtsK/SpoIIIE/SftA"/>
</dbReference>
<feature type="binding site" evidence="9">
    <location>
        <begin position="465"/>
        <end position="472"/>
    </location>
    <ligand>
        <name>ATP</name>
        <dbReference type="ChEBI" id="CHEBI:30616"/>
    </ligand>
</feature>
<dbReference type="SUPFAM" id="SSF52540">
    <property type="entry name" value="P-loop containing nucleoside triphosphate hydrolases"/>
    <property type="match status" value="1"/>
</dbReference>
<reference evidence="16 17" key="1">
    <citation type="submission" date="2016-03" db="EMBL/GenBank/DDBJ databases">
        <title>Comparative genomics of 54 Lactobacillus plantarum strains reveals genomic uncoupling from niche constraints.</title>
        <authorList>
            <person name="Martino M.E."/>
        </authorList>
    </citation>
    <scope>NUCLEOTIDE SEQUENCE [LARGE SCALE GENOMIC DNA]</scope>
    <source>
        <strain evidence="14 16">NAB2</strain>
        <strain evidence="13 17">Nizo2260</strain>
    </source>
</reference>
<keyword evidence="5" id="KW-0159">Chromosome partition</keyword>
<protein>
    <recommendedName>
        <fullName evidence="3">DNA translocase FtsK</fullName>
    </recommendedName>
</protein>
<dbReference type="Pfam" id="PF09397">
    <property type="entry name" value="FtsK_gamma"/>
    <property type="match status" value="1"/>
</dbReference>
<feature type="region of interest" description="Disordered" evidence="10">
    <location>
        <begin position="762"/>
        <end position="795"/>
    </location>
</feature>